<dbReference type="EMBL" id="JACSQV010000005">
    <property type="protein sequence ID" value="MBD7918216.1"/>
    <property type="molecule type" value="Genomic_DNA"/>
</dbReference>
<organism evidence="1 2">
    <name type="scientific">Cellulomonas avistercoris</name>
    <dbReference type="NCBI Taxonomy" id="2762242"/>
    <lineage>
        <taxon>Bacteria</taxon>
        <taxon>Bacillati</taxon>
        <taxon>Actinomycetota</taxon>
        <taxon>Actinomycetes</taxon>
        <taxon>Micrococcales</taxon>
        <taxon>Cellulomonadaceae</taxon>
        <taxon>Cellulomonas</taxon>
    </lineage>
</organism>
<evidence type="ECO:0000313" key="1">
    <source>
        <dbReference type="EMBL" id="MBD7918216.1"/>
    </source>
</evidence>
<evidence type="ECO:0000313" key="2">
    <source>
        <dbReference type="Proteomes" id="UP000604241"/>
    </source>
</evidence>
<dbReference type="Proteomes" id="UP000604241">
    <property type="component" value="Unassembled WGS sequence"/>
</dbReference>
<comment type="caution">
    <text evidence="1">The sequence shown here is derived from an EMBL/GenBank/DDBJ whole genome shotgun (WGS) entry which is preliminary data.</text>
</comment>
<keyword evidence="2" id="KW-1185">Reference proteome</keyword>
<proteinExistence type="predicted"/>
<gene>
    <name evidence="1" type="ORF">H9657_07995</name>
</gene>
<dbReference type="Pfam" id="PF08310">
    <property type="entry name" value="LGFP"/>
    <property type="match status" value="1"/>
</dbReference>
<protein>
    <submittedName>
        <fullName evidence="1">Uncharacterized protein</fullName>
    </submittedName>
</protein>
<dbReference type="InterPro" id="IPR013207">
    <property type="entry name" value="LGFP"/>
</dbReference>
<accession>A0ABR8QCR2</accession>
<sequence length="83" mass="8707">MRGLRDGGSYQSFQRGAIYSSGAGTFAVSPEFDVAWPSSQRENGPLGYPTSAVTRAADGTLTQRFERGRIRQAPGGAPVATVG</sequence>
<reference evidence="1 2" key="1">
    <citation type="submission" date="2020-08" db="EMBL/GenBank/DDBJ databases">
        <title>A Genomic Blueprint of the Chicken Gut Microbiome.</title>
        <authorList>
            <person name="Gilroy R."/>
            <person name="Ravi A."/>
            <person name="Getino M."/>
            <person name="Pursley I."/>
            <person name="Horton D.L."/>
            <person name="Alikhan N.-F."/>
            <person name="Baker D."/>
            <person name="Gharbi K."/>
            <person name="Hall N."/>
            <person name="Watson M."/>
            <person name="Adriaenssens E.M."/>
            <person name="Foster-Nyarko E."/>
            <person name="Jarju S."/>
            <person name="Secka A."/>
            <person name="Antonio M."/>
            <person name="Oren A."/>
            <person name="Chaudhuri R."/>
            <person name="La Ragione R.M."/>
            <person name="Hildebrand F."/>
            <person name="Pallen M.J."/>
        </authorList>
    </citation>
    <scope>NUCLEOTIDE SEQUENCE [LARGE SCALE GENOMIC DNA]</scope>
    <source>
        <strain evidence="1 2">Sa3CUA2</strain>
    </source>
</reference>
<name>A0ABR8QCR2_9CELL</name>